<dbReference type="KEGG" id="aer:AERYTH_14185"/>
<name>A0A0U4BKV3_9ACTN</name>
<keyword evidence="2" id="KW-1185">Reference proteome</keyword>
<dbReference type="RefSeq" id="WP_067860079.1">
    <property type="nucleotide sequence ID" value="NZ_CP011502.1"/>
</dbReference>
<evidence type="ECO:0008006" key="3">
    <source>
        <dbReference type="Google" id="ProtNLM"/>
    </source>
</evidence>
<proteinExistence type="predicted"/>
<gene>
    <name evidence="1" type="ORF">AERYTH_14185</name>
</gene>
<dbReference type="OrthoDB" id="3747530at2"/>
<reference evidence="1 2" key="1">
    <citation type="journal article" date="1991" name="Int. J. Syst. Bacteriol.">
        <title>Description of the erythromycin-producing bacterium Arthrobacter sp. strain NRRL B-3381 as Aeromicrobium erythreum gen. nov., sp. nov.</title>
        <authorList>
            <person name="Miller E.S."/>
            <person name="Woese C.R."/>
            <person name="Brenner S."/>
        </authorList>
    </citation>
    <scope>NUCLEOTIDE SEQUENCE [LARGE SCALE GENOMIC DNA]</scope>
    <source>
        <strain evidence="1 2">AR18</strain>
    </source>
</reference>
<dbReference type="AlphaFoldDB" id="A0A0U4BKV3"/>
<accession>A0A0U4BKV3</accession>
<sequence>MSAWDALLDRVDEIVDTRAPVDAEVQSELTELLLGAMRDGTADRELDPGEAGLWLAALLRTHADVQDAGERRADDALSTLRVIITRWLHPGRLDQAPPTFGA</sequence>
<protein>
    <recommendedName>
        <fullName evidence="3">BetI-type transcriptional repressor C-terminal domain-containing protein</fullName>
    </recommendedName>
</protein>
<dbReference type="Proteomes" id="UP000067689">
    <property type="component" value="Chromosome"/>
</dbReference>
<evidence type="ECO:0000313" key="2">
    <source>
        <dbReference type="Proteomes" id="UP000067689"/>
    </source>
</evidence>
<organism evidence="1 2">
    <name type="scientific">Aeromicrobium erythreum</name>
    <dbReference type="NCBI Taxonomy" id="2041"/>
    <lineage>
        <taxon>Bacteria</taxon>
        <taxon>Bacillati</taxon>
        <taxon>Actinomycetota</taxon>
        <taxon>Actinomycetes</taxon>
        <taxon>Propionibacteriales</taxon>
        <taxon>Nocardioidaceae</taxon>
        <taxon>Aeromicrobium</taxon>
    </lineage>
</organism>
<evidence type="ECO:0000313" key="1">
    <source>
        <dbReference type="EMBL" id="ALX05761.1"/>
    </source>
</evidence>
<dbReference type="PATRIC" id="fig|2041.4.peg.2959"/>
<dbReference type="EMBL" id="CP011502">
    <property type="protein sequence ID" value="ALX05761.1"/>
    <property type="molecule type" value="Genomic_DNA"/>
</dbReference>